<evidence type="ECO:0000313" key="5">
    <source>
        <dbReference type="EMBL" id="MDV2620186.1"/>
    </source>
</evidence>
<dbReference type="SUPFAM" id="SSF46785">
    <property type="entry name" value="Winged helix' DNA-binding domain"/>
    <property type="match status" value="1"/>
</dbReference>
<dbReference type="InterPro" id="IPR036388">
    <property type="entry name" value="WH-like_DNA-bd_sf"/>
</dbReference>
<dbReference type="Pfam" id="PF01638">
    <property type="entry name" value="HxlR"/>
    <property type="match status" value="1"/>
</dbReference>
<evidence type="ECO:0000256" key="1">
    <source>
        <dbReference type="ARBA" id="ARBA00023015"/>
    </source>
</evidence>
<keyword evidence="3" id="KW-0804">Transcription</keyword>
<evidence type="ECO:0000256" key="2">
    <source>
        <dbReference type="ARBA" id="ARBA00023125"/>
    </source>
</evidence>
<dbReference type="RefSeq" id="WP_004165691.1">
    <property type="nucleotide sequence ID" value="NZ_BJMF01000002.1"/>
</dbReference>
<organism evidence="5 6">
    <name type="scientific">Pediococcus acidilactici</name>
    <dbReference type="NCBI Taxonomy" id="1254"/>
    <lineage>
        <taxon>Bacteria</taxon>
        <taxon>Bacillati</taxon>
        <taxon>Bacillota</taxon>
        <taxon>Bacilli</taxon>
        <taxon>Lactobacillales</taxon>
        <taxon>Lactobacillaceae</taxon>
        <taxon>Pediococcus</taxon>
        <taxon>Pediococcus acidilactici group</taxon>
    </lineage>
</organism>
<accession>A0AAN6BET9</accession>
<dbReference type="PROSITE" id="PS51118">
    <property type="entry name" value="HTH_HXLR"/>
    <property type="match status" value="1"/>
</dbReference>
<dbReference type="Gene3D" id="1.10.10.10">
    <property type="entry name" value="Winged helix-like DNA-binding domain superfamily/Winged helix DNA-binding domain"/>
    <property type="match status" value="1"/>
</dbReference>
<feature type="domain" description="HTH hxlR-type" evidence="4">
    <location>
        <begin position="15"/>
        <end position="110"/>
    </location>
</feature>
<evidence type="ECO:0000313" key="6">
    <source>
        <dbReference type="Proteomes" id="UP001280897"/>
    </source>
</evidence>
<dbReference type="GeneID" id="57365681"/>
<evidence type="ECO:0000256" key="3">
    <source>
        <dbReference type="ARBA" id="ARBA00023163"/>
    </source>
</evidence>
<comment type="caution">
    <text evidence="5">The sequence shown here is derived from an EMBL/GenBank/DDBJ whole genome shotgun (WGS) entry which is preliminary data.</text>
</comment>
<keyword evidence="1" id="KW-0805">Transcription regulation</keyword>
<proteinExistence type="predicted"/>
<dbReference type="PANTHER" id="PTHR33204">
    <property type="entry name" value="TRANSCRIPTIONAL REGULATOR, MARR FAMILY"/>
    <property type="match status" value="1"/>
</dbReference>
<dbReference type="Proteomes" id="UP001280897">
    <property type="component" value="Unassembled WGS sequence"/>
</dbReference>
<dbReference type="EMBL" id="JAWJAV010000001">
    <property type="protein sequence ID" value="MDV2620186.1"/>
    <property type="molecule type" value="Genomic_DNA"/>
</dbReference>
<reference evidence="5" key="1">
    <citation type="journal article" date="2023" name="PeerJ">
        <title>Selection and evaluation of lactic acid bacteria from chicken feces in Thailand as potential probiotics.</title>
        <authorList>
            <person name="Khurajog B."/>
            <person name="Disastra Y."/>
            <person name="Lawwyne L.D."/>
            <person name="Sirichokchatchawan W."/>
            <person name="Niyomtham W."/>
            <person name="Yindee J."/>
            <person name="Hampson D.J."/>
            <person name="Prapasarakul N."/>
        </authorList>
    </citation>
    <scope>NUCLEOTIDE SEQUENCE</scope>
    <source>
        <strain evidence="5">BF9</strain>
    </source>
</reference>
<protein>
    <submittedName>
        <fullName evidence="5">Helix-turn-helix domain-containing protein</fullName>
    </submittedName>
</protein>
<dbReference type="KEGG" id="paci:A4V11_00855"/>
<dbReference type="AlphaFoldDB" id="A0AAN6BET9"/>
<evidence type="ECO:0000259" key="4">
    <source>
        <dbReference type="PROSITE" id="PS51118"/>
    </source>
</evidence>
<dbReference type="InterPro" id="IPR002577">
    <property type="entry name" value="HTH_HxlR"/>
</dbReference>
<dbReference type="GO" id="GO:0003677">
    <property type="term" value="F:DNA binding"/>
    <property type="evidence" value="ECO:0007669"/>
    <property type="project" value="UniProtKB-KW"/>
</dbReference>
<name>A0AAN6BET9_PEDAC</name>
<keyword evidence="2" id="KW-0238">DNA-binding</keyword>
<dbReference type="InterPro" id="IPR036390">
    <property type="entry name" value="WH_DNA-bd_sf"/>
</dbReference>
<reference evidence="5" key="2">
    <citation type="submission" date="2023-10" db="EMBL/GenBank/DDBJ databases">
        <authorList>
            <person name="Khurajog B."/>
        </authorList>
    </citation>
    <scope>NUCLEOTIDE SEQUENCE</scope>
    <source>
        <strain evidence="5">BF9</strain>
    </source>
</reference>
<dbReference type="PANTHER" id="PTHR33204:SF37">
    <property type="entry name" value="HTH-TYPE TRANSCRIPTIONAL REGULATOR YODB"/>
    <property type="match status" value="1"/>
</dbReference>
<gene>
    <name evidence="5" type="ORF">R0G89_00350</name>
</gene>
<sequence>MQNVHQKTPTDFELCPKFEHLFDILGKKWNGLILEVLTSAGPQRFRDLSRSVTKCSDRVLVERLKNLEEEGLVERCTYQDSSLIEYRLTEEGEGLRPVLEAAHKFADCWY</sequence>